<dbReference type="Proteomes" id="UP000199598">
    <property type="component" value="Unassembled WGS sequence"/>
</dbReference>
<keyword evidence="7" id="KW-1185">Reference proteome</keyword>
<comment type="similarity">
    <text evidence="2">Belongs to the phosphatase IpgD/SopB family.</text>
</comment>
<protein>
    <submittedName>
        <fullName evidence="6">Phosphatidylinositol-4,5-bisphosphate 4-phosphatase</fullName>
    </submittedName>
</protein>
<comment type="subcellular location">
    <subcellularLocation>
        <location evidence="1">Secreted</location>
    </subcellularLocation>
</comment>
<dbReference type="Pfam" id="PF05925">
    <property type="entry name" value="IpgD"/>
    <property type="match status" value="1"/>
</dbReference>
<dbReference type="InterPro" id="IPR008108">
    <property type="entry name" value="IpgD/SopB"/>
</dbReference>
<evidence type="ECO:0000256" key="1">
    <source>
        <dbReference type="ARBA" id="ARBA00004613"/>
    </source>
</evidence>
<reference evidence="6 7" key="1">
    <citation type="submission" date="2016-10" db="EMBL/GenBank/DDBJ databases">
        <authorList>
            <person name="Varghese N."/>
            <person name="Submissions S."/>
        </authorList>
    </citation>
    <scope>NUCLEOTIDE SEQUENCE [LARGE SCALE GENOMIC DNA]</scope>
    <source>
        <strain evidence="6 7">DSM 16392</strain>
    </source>
</reference>
<comment type="caution">
    <text evidence="6">The sequence shown here is derived from an EMBL/GenBank/DDBJ whole genome shotgun (WGS) entry which is preliminary data.</text>
</comment>
<name>A0A1I4B3Y8_9HYPH</name>
<evidence type="ECO:0000256" key="5">
    <source>
        <dbReference type="ARBA" id="ARBA00023026"/>
    </source>
</evidence>
<evidence type="ECO:0000313" key="6">
    <source>
        <dbReference type="EMBL" id="SFK63414.1"/>
    </source>
</evidence>
<evidence type="ECO:0000256" key="2">
    <source>
        <dbReference type="ARBA" id="ARBA00009007"/>
    </source>
</evidence>
<keyword evidence="5" id="KW-0843">Virulence</keyword>
<organism evidence="6 7">
    <name type="scientific">Pseudovibrio ascidiaceicola</name>
    <dbReference type="NCBI Taxonomy" id="285279"/>
    <lineage>
        <taxon>Bacteria</taxon>
        <taxon>Pseudomonadati</taxon>
        <taxon>Pseudomonadota</taxon>
        <taxon>Alphaproteobacteria</taxon>
        <taxon>Hyphomicrobiales</taxon>
        <taxon>Stappiaceae</taxon>
        <taxon>Pseudovibrio</taxon>
    </lineage>
</organism>
<gene>
    <name evidence="6" type="ORF">SAMN04488518_107116</name>
</gene>
<keyword evidence="3" id="KW-0964">Secreted</keyword>
<evidence type="ECO:0000256" key="3">
    <source>
        <dbReference type="ARBA" id="ARBA00022525"/>
    </source>
</evidence>
<evidence type="ECO:0000313" key="7">
    <source>
        <dbReference type="Proteomes" id="UP000199598"/>
    </source>
</evidence>
<sequence length="661" mass="70229">MGIPTVAASTTVQPIETTSVNQANTNAAENTAVKSTEVRSHDGGLYKIVAYVREKLSGAPHHSLAARVNTPAEGRETQSVLTRIKAFFTGSSRASQAETAPAAAGATKQLVNTKTAQFTENNKSLATSVDNIKERAETHVRPAAKHAVEQLLGAEVRGDRFVFEIKANGGINEAFDRLQAKIDENPSDIKSVAKASKALNKDIQKEVISAYKLAASAEGTTLSKSDIKTLKKEFQQHLSAHITQTLNTTKANWQTTTETVKLDAATQRELGASGDATPTERSFTATTTPAAKLGALEVGYQTSEKHGISSTATSETDHAVNLWVSELKGESTSYAAVRHGVNYPFGVKHDAELAKEGADTRTQEVVTAAASTKASDIVQWRTNHPGEPFPLKIVSTSLLTAAAKAKTYETGQQEAWGRAQGEQTIMVDLPDEGITEVNVDVEVLPFSMGVNGFAKLGLFSGSIGKHLGDRLTGWKWADNHNEPLIGKLDEMVEQAKADAIGANDPGKVARLESYSTQLHEAVNDGKQRRSAGNAYGVAVLVNLIANETGAVPAINCMSGKDRTGYLDAAVKARLMEVESLNAGRAENEKSLVPQIYGQRTEAQNALMSLSSEVMGGKTVQKACTGVAGYKVGEGGMFKVQANLDNVLDSKSLLGLSAAVKA</sequence>
<proteinExistence type="inferred from homology"/>
<accession>A0A1I4B3Y8</accession>
<dbReference type="RefSeq" id="WP_093520453.1">
    <property type="nucleotide sequence ID" value="NZ_FOSK01000007.1"/>
</dbReference>
<dbReference type="EMBL" id="FOSK01000007">
    <property type="protein sequence ID" value="SFK63414.1"/>
    <property type="molecule type" value="Genomic_DNA"/>
</dbReference>
<keyword evidence="4" id="KW-0378">Hydrolase</keyword>
<evidence type="ECO:0000256" key="4">
    <source>
        <dbReference type="ARBA" id="ARBA00022801"/>
    </source>
</evidence>